<gene>
    <name evidence="1" type="ordered locus">Nmag_0646</name>
</gene>
<dbReference type="KEGG" id="nmg:Nmag_0646"/>
<dbReference type="PaxDb" id="547559-Nmag_0646"/>
<reference evidence="2" key="1">
    <citation type="submission" date="2010-02" db="EMBL/GenBank/DDBJ databases">
        <title>Complete sequence of chromosome of Natrialba magadii ATCC 43099.</title>
        <authorList>
            <consortium name="US DOE Joint Genome Institute"/>
            <person name="Lucas S."/>
            <person name="Copeland A."/>
            <person name="Lapidus A."/>
            <person name="Cheng J.-F."/>
            <person name="Bruce D."/>
            <person name="Goodwin L."/>
            <person name="Pitluck S."/>
            <person name="Davenport K."/>
            <person name="Saunders E."/>
            <person name="Detter J.C."/>
            <person name="Han C."/>
            <person name="Tapia R."/>
            <person name="Land M."/>
            <person name="Hauser L."/>
            <person name="Kyrpides N."/>
            <person name="Mikhailova N."/>
            <person name="De Castro R.E."/>
            <person name="Maupin-Furlow J.A."/>
            <person name="Woyke T."/>
        </authorList>
    </citation>
    <scope>NUCLEOTIDE SEQUENCE [LARGE SCALE GENOMIC DNA]</scope>
    <source>
        <strain evidence="2">ATCC 43099 / DSM 3394 / CCM 3739 / CIP 104546 / IAM 13178 / JCM 8861 / NBRC 102185 / NCIMB 2190 / MS3</strain>
    </source>
</reference>
<sequence length="90" mass="10359">MLDRPREYQVVPLIALIDSNSQTSWDAVKWDRFISGIRFEFNLFSMEGFAWSFPDMYAESPESVGVIIHCNRILSVLIRIESKRCTSSGP</sequence>
<dbReference type="EMBL" id="CP001932">
    <property type="protein sequence ID" value="ADD04231.1"/>
    <property type="molecule type" value="Genomic_DNA"/>
</dbReference>
<organism evidence="1 2">
    <name type="scientific">Natrialba magadii (strain ATCC 43099 / DSM 3394 / CCM 3739 / CIP 104546 / IAM 13178 / JCM 8861 / NBRC 102185 / NCIMB 2190 / MS3)</name>
    <name type="common">Natronobacterium magadii</name>
    <dbReference type="NCBI Taxonomy" id="547559"/>
    <lineage>
        <taxon>Archaea</taxon>
        <taxon>Methanobacteriati</taxon>
        <taxon>Methanobacteriota</taxon>
        <taxon>Stenosarchaea group</taxon>
        <taxon>Halobacteria</taxon>
        <taxon>Halobacteriales</taxon>
        <taxon>Natrialbaceae</taxon>
        <taxon>Natrialba</taxon>
    </lineage>
</organism>
<dbReference type="Proteomes" id="UP000001879">
    <property type="component" value="Chromosome"/>
</dbReference>
<name>D3SZ97_NATMM</name>
<dbReference type="HOGENOM" id="CLU_2433948_0_0_2"/>
<dbReference type="AlphaFoldDB" id="D3SZ97"/>
<evidence type="ECO:0000313" key="1">
    <source>
        <dbReference type="EMBL" id="ADD04231.1"/>
    </source>
</evidence>
<proteinExistence type="predicted"/>
<evidence type="ECO:0000313" key="2">
    <source>
        <dbReference type="Proteomes" id="UP000001879"/>
    </source>
</evidence>
<reference evidence="1 2" key="2">
    <citation type="journal article" date="2012" name="BMC Genomics">
        <title>A comparative genomics perspective on the genetic content of the alkaliphilic haloarchaeon Natrialba magadii ATCC 43099T.</title>
        <authorList>
            <person name="Siddaramappa S."/>
            <person name="Challacombe J.F."/>
            <person name="Decastro R.E."/>
            <person name="Pfeiffer F."/>
            <person name="Sastre D.E."/>
            <person name="Gimenez M.I."/>
            <person name="Paggi R.A."/>
            <person name="Detter J.C."/>
            <person name="Davenport K.W."/>
            <person name="Goodwin L.A."/>
            <person name="Kyrpides N."/>
            <person name="Tapia R."/>
            <person name="Pitluck S."/>
            <person name="Lucas S."/>
            <person name="Woyke T."/>
            <person name="Maupin-Furlow J.A."/>
        </authorList>
    </citation>
    <scope>NUCLEOTIDE SEQUENCE [LARGE SCALE GENOMIC DNA]</scope>
    <source>
        <strain evidence="2">ATCC 43099 / DSM 3394 / CCM 3739 / CIP 104546 / IAM 13178 / JCM 8861 / NBRC 102185 / NCIMB 2190 / MS3</strain>
    </source>
</reference>
<keyword evidence="2" id="KW-1185">Reference proteome</keyword>
<protein>
    <submittedName>
        <fullName evidence="1">Uncharacterized protein</fullName>
    </submittedName>
</protein>
<accession>D3SZ97</accession>